<accession>A0A0A0KQH4</accession>
<sequence>MNQTLRNLPKPNNKQIPRVRDNIPTLETNSFNPYRLVSEIVGTYKISPQTLWVTQFEANQSVGQCRNSSKPYPKIKIAAAKLHVAENVTLNLLFMLDPKAEKKWYLKTPTKVVGIVLTKQVRLMGECVARESRKRTRSRQTDG</sequence>
<reference evidence="1 2" key="3">
    <citation type="journal article" date="2010" name="BMC Genomics">
        <title>Transcriptome sequencing and comparative analysis of cucumber flowers with different sex types.</title>
        <authorList>
            <person name="Guo S."/>
            <person name="Zheng Y."/>
            <person name="Joung J.G."/>
            <person name="Liu S."/>
            <person name="Zhang Z."/>
            <person name="Crasta O.R."/>
            <person name="Sobral B.W."/>
            <person name="Xu Y."/>
            <person name="Huang S."/>
            <person name="Fei Z."/>
        </authorList>
    </citation>
    <scope>NUCLEOTIDE SEQUENCE [LARGE SCALE GENOMIC DNA]</scope>
    <source>
        <strain evidence="2">cv. 9930</strain>
    </source>
</reference>
<evidence type="ECO:0000313" key="1">
    <source>
        <dbReference type="EMBL" id="KGN51873.1"/>
    </source>
</evidence>
<organism evidence="1 2">
    <name type="scientific">Cucumis sativus</name>
    <name type="common">Cucumber</name>
    <dbReference type="NCBI Taxonomy" id="3659"/>
    <lineage>
        <taxon>Eukaryota</taxon>
        <taxon>Viridiplantae</taxon>
        <taxon>Streptophyta</taxon>
        <taxon>Embryophyta</taxon>
        <taxon>Tracheophyta</taxon>
        <taxon>Spermatophyta</taxon>
        <taxon>Magnoliopsida</taxon>
        <taxon>eudicotyledons</taxon>
        <taxon>Gunneridae</taxon>
        <taxon>Pentapetalae</taxon>
        <taxon>rosids</taxon>
        <taxon>fabids</taxon>
        <taxon>Cucurbitales</taxon>
        <taxon>Cucurbitaceae</taxon>
        <taxon>Benincaseae</taxon>
        <taxon>Cucumis</taxon>
    </lineage>
</organism>
<dbReference type="Gramene" id="KGN51873">
    <property type="protein sequence ID" value="KGN51873"/>
    <property type="gene ID" value="Csa_5G604180"/>
</dbReference>
<dbReference type="AlphaFoldDB" id="A0A0A0KQH4"/>
<keyword evidence="2" id="KW-1185">Reference proteome</keyword>
<reference evidence="1 2" key="4">
    <citation type="journal article" date="2011" name="BMC Genomics">
        <title>RNA-Seq improves annotation of protein-coding genes in the cucumber genome.</title>
        <authorList>
            <person name="Li Z."/>
            <person name="Zhang Z."/>
            <person name="Yan P."/>
            <person name="Huang S."/>
            <person name="Fei Z."/>
            <person name="Lin K."/>
        </authorList>
    </citation>
    <scope>NUCLEOTIDE SEQUENCE [LARGE SCALE GENOMIC DNA]</scope>
    <source>
        <strain evidence="2">cv. 9930</strain>
    </source>
</reference>
<dbReference type="EMBL" id="CM002926">
    <property type="protein sequence ID" value="KGN51873.1"/>
    <property type="molecule type" value="Genomic_DNA"/>
</dbReference>
<proteinExistence type="predicted"/>
<reference evidence="1 2" key="1">
    <citation type="journal article" date="2009" name="Nat. Genet.">
        <title>The genome of the cucumber, Cucumis sativus L.</title>
        <authorList>
            <person name="Huang S."/>
            <person name="Li R."/>
            <person name="Zhang Z."/>
            <person name="Li L."/>
            <person name="Gu X."/>
            <person name="Fan W."/>
            <person name="Lucas W.J."/>
            <person name="Wang X."/>
            <person name="Xie B."/>
            <person name="Ni P."/>
            <person name="Ren Y."/>
            <person name="Zhu H."/>
            <person name="Li J."/>
            <person name="Lin K."/>
            <person name="Jin W."/>
            <person name="Fei Z."/>
            <person name="Li G."/>
            <person name="Staub J."/>
            <person name="Kilian A."/>
            <person name="van der Vossen E.A."/>
            <person name="Wu Y."/>
            <person name="Guo J."/>
            <person name="He J."/>
            <person name="Jia Z."/>
            <person name="Ren Y."/>
            <person name="Tian G."/>
            <person name="Lu Y."/>
            <person name="Ruan J."/>
            <person name="Qian W."/>
            <person name="Wang M."/>
            <person name="Huang Q."/>
            <person name="Li B."/>
            <person name="Xuan Z."/>
            <person name="Cao J."/>
            <person name="Asan"/>
            <person name="Wu Z."/>
            <person name="Zhang J."/>
            <person name="Cai Q."/>
            <person name="Bai Y."/>
            <person name="Zhao B."/>
            <person name="Han Y."/>
            <person name="Li Y."/>
            <person name="Li X."/>
            <person name="Wang S."/>
            <person name="Shi Q."/>
            <person name="Liu S."/>
            <person name="Cho W.K."/>
            <person name="Kim J.Y."/>
            <person name="Xu Y."/>
            <person name="Heller-Uszynska K."/>
            <person name="Miao H."/>
            <person name="Cheng Z."/>
            <person name="Zhang S."/>
            <person name="Wu J."/>
            <person name="Yang Y."/>
            <person name="Kang H."/>
            <person name="Li M."/>
            <person name="Liang H."/>
            <person name="Ren X."/>
            <person name="Shi Z."/>
            <person name="Wen M."/>
            <person name="Jian M."/>
            <person name="Yang H."/>
            <person name="Zhang G."/>
            <person name="Yang Z."/>
            <person name="Chen R."/>
            <person name="Liu S."/>
            <person name="Li J."/>
            <person name="Ma L."/>
            <person name="Liu H."/>
            <person name="Zhou Y."/>
            <person name="Zhao J."/>
            <person name="Fang X."/>
            <person name="Li G."/>
            <person name="Fang L."/>
            <person name="Li Y."/>
            <person name="Liu D."/>
            <person name="Zheng H."/>
            <person name="Zhang Y."/>
            <person name="Qin N."/>
            <person name="Li Z."/>
            <person name="Yang G."/>
            <person name="Yang S."/>
            <person name="Bolund L."/>
            <person name="Kristiansen K."/>
            <person name="Zheng H."/>
            <person name="Li S."/>
            <person name="Zhang X."/>
            <person name="Yang H."/>
            <person name="Wang J."/>
            <person name="Sun R."/>
            <person name="Zhang B."/>
            <person name="Jiang S."/>
            <person name="Wang J."/>
            <person name="Du Y."/>
            <person name="Li S."/>
        </authorList>
    </citation>
    <scope>NUCLEOTIDE SEQUENCE [LARGE SCALE GENOMIC DNA]</scope>
    <source>
        <strain evidence="2">cv. 9930</strain>
    </source>
</reference>
<gene>
    <name evidence="1" type="ORF">Csa_5G604180</name>
</gene>
<protein>
    <submittedName>
        <fullName evidence="1">Uncharacterized protein</fullName>
    </submittedName>
</protein>
<name>A0A0A0KQH4_CUCSA</name>
<reference evidence="1 2" key="2">
    <citation type="journal article" date="2009" name="PLoS ONE">
        <title>An integrated genetic and cytogenetic map of the cucumber genome.</title>
        <authorList>
            <person name="Ren Y."/>
            <person name="Zhang Z."/>
            <person name="Liu J."/>
            <person name="Staub J.E."/>
            <person name="Han Y."/>
            <person name="Cheng Z."/>
            <person name="Li X."/>
            <person name="Lu J."/>
            <person name="Miao H."/>
            <person name="Kang H."/>
            <person name="Xie B."/>
            <person name="Gu X."/>
            <person name="Wang X."/>
            <person name="Du Y."/>
            <person name="Jin W."/>
            <person name="Huang S."/>
        </authorList>
    </citation>
    <scope>NUCLEOTIDE SEQUENCE [LARGE SCALE GENOMIC DNA]</scope>
    <source>
        <strain evidence="2">cv. 9930</strain>
    </source>
</reference>
<evidence type="ECO:0000313" key="2">
    <source>
        <dbReference type="Proteomes" id="UP000029981"/>
    </source>
</evidence>
<dbReference type="Proteomes" id="UP000029981">
    <property type="component" value="Chromosome 5"/>
</dbReference>